<feature type="active site" description="Charge relay system" evidence="9 10">
    <location>
        <position position="548"/>
    </location>
</feature>
<dbReference type="Pfam" id="PF00082">
    <property type="entry name" value="Peptidase_S8"/>
    <property type="match status" value="1"/>
</dbReference>
<dbReference type="InterPro" id="IPR023828">
    <property type="entry name" value="Peptidase_S8_Ser-AS"/>
</dbReference>
<feature type="domain" description="Peptidase S8/S53" evidence="12">
    <location>
        <begin position="136"/>
        <end position="592"/>
    </location>
</feature>
<comment type="caution">
    <text evidence="15">The sequence shown here is derived from an EMBL/GenBank/DDBJ whole genome shotgun (WGS) entry which is preliminary data.</text>
</comment>
<gene>
    <name evidence="15" type="ORF">K2173_023170</name>
</gene>
<comment type="subcellular location">
    <subcellularLocation>
        <location evidence="1">Secreted</location>
    </subcellularLocation>
</comment>
<evidence type="ECO:0000256" key="11">
    <source>
        <dbReference type="SAM" id="SignalP"/>
    </source>
</evidence>
<dbReference type="InterPro" id="IPR045051">
    <property type="entry name" value="SBT"/>
</dbReference>
<sequence>MSSSNYISYQLLPWMLLLPLAGIINAGSEQQLQTYIIQLDPSHMSSSFSAHDSWHWSILKSLSEPVHDPERLLYSYSNALHGFSARLTESQLSEIENSPAHLATYKASFGKAHTTRSSHFLGLNHQFGLWPSSSYGDGVIIGVVDSGIWPESESFSDKGMPQVPKKWKGKCENGTQFSSSNCNKKLIGARSFSKALRAAGLKIPPPEEDYDSARDFEGHGTHTASTAAGNHVAGANCFGQARGIARGVAPRAHIAMYKGLFKTDEDNLAGTPDVLAAIDQAIADGVDILSMSLGFGQMHYYKDVIAIGALSAVEKGIFVSCSASNDGEYGTVEAAAEWITTVGASTIDRTFTSTLKLESGFEVEAQSYYLQNVRITNTSLYHGKGHSNKSICAPGALDSSKIAGKVVVCDQTDLVRFTDQWIEVITKGALAAIIITDKLLIAPMDYPIPTIFLPSTSGTSLIKHLSRLSTEPKVKSWDMTSTKFGTKPAPQLGFFSSRGPNPVSLGTLKPDIIAPGVDILAAYTPNKPYMKLGSYDFVTDYAFESGTSMAAPHVAGIGALIKNVHPDWSPSAVRSALMTTAYVTDNTGSIIKDMKTGEAATPLDFGSGHVHPNKAIDPGLIYDIDFQGYVEFICGLGYTEKQIRALIRKSHWSCSSQSQLNYPSFMAVLTNSSDSHIVKKYTRTVTNVGDGDSVYRSTVEHVPAGTKITVEPKTLSFSRKFQKRSYTLSLEIERKRLTSDKSYAFLKWSDQHNHAVSSPILVAEMDS</sequence>
<dbReference type="SUPFAM" id="SSF52743">
    <property type="entry name" value="Subtilisin-like"/>
    <property type="match status" value="1"/>
</dbReference>
<evidence type="ECO:0000256" key="7">
    <source>
        <dbReference type="ARBA" id="ARBA00022825"/>
    </source>
</evidence>
<evidence type="ECO:0000256" key="10">
    <source>
        <dbReference type="PROSITE-ProRule" id="PRU01240"/>
    </source>
</evidence>
<dbReference type="CDD" id="cd04852">
    <property type="entry name" value="Peptidases_S8_3"/>
    <property type="match status" value="1"/>
</dbReference>
<dbReference type="GO" id="GO:0005576">
    <property type="term" value="C:extracellular region"/>
    <property type="evidence" value="ECO:0007669"/>
    <property type="project" value="UniProtKB-SubCell"/>
</dbReference>
<feature type="chain" id="PRO_5043687093" evidence="11">
    <location>
        <begin position="27"/>
        <end position="767"/>
    </location>
</feature>
<evidence type="ECO:0000256" key="9">
    <source>
        <dbReference type="PIRSR" id="PIRSR615500-1"/>
    </source>
</evidence>
<evidence type="ECO:0000256" key="5">
    <source>
        <dbReference type="ARBA" id="ARBA00022729"/>
    </source>
</evidence>
<dbReference type="GO" id="GO:0009609">
    <property type="term" value="P:response to symbiotic bacterium"/>
    <property type="evidence" value="ECO:0007669"/>
    <property type="project" value="UniProtKB-ARBA"/>
</dbReference>
<dbReference type="Pfam" id="PF05922">
    <property type="entry name" value="Inhibitor_I9"/>
    <property type="match status" value="1"/>
</dbReference>
<dbReference type="PROSITE" id="PS00138">
    <property type="entry name" value="SUBTILASE_SER"/>
    <property type="match status" value="1"/>
</dbReference>
<reference evidence="15 16" key="1">
    <citation type="submission" date="2021-09" db="EMBL/GenBank/DDBJ databases">
        <title>Genomic insights and catalytic innovation underlie evolution of tropane alkaloids biosynthesis.</title>
        <authorList>
            <person name="Wang Y.-J."/>
            <person name="Tian T."/>
            <person name="Huang J.-P."/>
            <person name="Huang S.-X."/>
        </authorList>
    </citation>
    <scope>NUCLEOTIDE SEQUENCE [LARGE SCALE GENOMIC DNA]</scope>
    <source>
        <strain evidence="15">KIB-2018</strain>
        <tissue evidence="15">Leaf</tissue>
    </source>
</reference>
<dbReference type="FunFam" id="3.40.50.200:FF:000006">
    <property type="entry name" value="Subtilisin-like protease SBT1.5"/>
    <property type="match status" value="1"/>
</dbReference>
<evidence type="ECO:0000256" key="6">
    <source>
        <dbReference type="ARBA" id="ARBA00022801"/>
    </source>
</evidence>
<proteinExistence type="inferred from homology"/>
<evidence type="ECO:0000259" key="14">
    <source>
        <dbReference type="Pfam" id="PF17766"/>
    </source>
</evidence>
<evidence type="ECO:0000256" key="8">
    <source>
        <dbReference type="ARBA" id="ARBA00023180"/>
    </source>
</evidence>
<evidence type="ECO:0000313" key="15">
    <source>
        <dbReference type="EMBL" id="KAJ8775405.1"/>
    </source>
</evidence>
<dbReference type="Pfam" id="PF17766">
    <property type="entry name" value="fn3_6"/>
    <property type="match status" value="1"/>
</dbReference>
<feature type="active site" description="Charge relay system" evidence="9 10">
    <location>
        <position position="145"/>
    </location>
</feature>
<dbReference type="Gene3D" id="3.40.50.200">
    <property type="entry name" value="Peptidase S8/S53 domain"/>
    <property type="match status" value="1"/>
</dbReference>
<dbReference type="InterPro" id="IPR000209">
    <property type="entry name" value="Peptidase_S8/S53_dom"/>
</dbReference>
<evidence type="ECO:0000256" key="4">
    <source>
        <dbReference type="ARBA" id="ARBA00022670"/>
    </source>
</evidence>
<keyword evidence="16" id="KW-1185">Reference proteome</keyword>
<evidence type="ECO:0000256" key="3">
    <source>
        <dbReference type="ARBA" id="ARBA00022525"/>
    </source>
</evidence>
<feature type="domain" description="Subtilisin-like protease fibronectin type-III" evidence="14">
    <location>
        <begin position="659"/>
        <end position="762"/>
    </location>
</feature>
<dbReference type="Gene3D" id="3.30.70.80">
    <property type="entry name" value="Peptidase S8 propeptide/proteinase inhibitor I9"/>
    <property type="match status" value="1"/>
</dbReference>
<feature type="signal peptide" evidence="11">
    <location>
        <begin position="1"/>
        <end position="26"/>
    </location>
</feature>
<keyword evidence="3" id="KW-0964">Secreted</keyword>
<evidence type="ECO:0000256" key="1">
    <source>
        <dbReference type="ARBA" id="ARBA00004613"/>
    </source>
</evidence>
<dbReference type="FunFam" id="3.30.70.80:FF:000003">
    <property type="entry name" value="Subtilisin-like protease SBT1.9"/>
    <property type="match status" value="1"/>
</dbReference>
<dbReference type="InterPro" id="IPR015500">
    <property type="entry name" value="Peptidase_S8_subtilisin-rel"/>
</dbReference>
<feature type="domain" description="Inhibitor I9" evidence="13">
    <location>
        <begin position="34"/>
        <end position="99"/>
    </location>
</feature>
<dbReference type="Gene3D" id="3.50.30.30">
    <property type="match status" value="1"/>
</dbReference>
<dbReference type="InterPro" id="IPR041469">
    <property type="entry name" value="Subtilisin-like_FN3"/>
</dbReference>
<dbReference type="InterPro" id="IPR010259">
    <property type="entry name" value="S8pro/Inhibitor_I9"/>
</dbReference>
<keyword evidence="7 10" id="KW-0720">Serine protease</keyword>
<dbReference type="GO" id="GO:0004252">
    <property type="term" value="F:serine-type endopeptidase activity"/>
    <property type="evidence" value="ECO:0007669"/>
    <property type="project" value="UniProtKB-UniRule"/>
</dbReference>
<name>A0AAV8U7Z9_9ROSI</name>
<accession>A0AAV8U7Z9</accession>
<keyword evidence="4 10" id="KW-0645">Protease</keyword>
<dbReference type="InterPro" id="IPR037045">
    <property type="entry name" value="S8pro/Inhibitor_I9_sf"/>
</dbReference>
<dbReference type="PRINTS" id="PR00723">
    <property type="entry name" value="SUBTILISIN"/>
</dbReference>
<organism evidence="15 16">
    <name type="scientific">Erythroxylum novogranatense</name>
    <dbReference type="NCBI Taxonomy" id="1862640"/>
    <lineage>
        <taxon>Eukaryota</taxon>
        <taxon>Viridiplantae</taxon>
        <taxon>Streptophyta</taxon>
        <taxon>Embryophyta</taxon>
        <taxon>Tracheophyta</taxon>
        <taxon>Spermatophyta</taxon>
        <taxon>Magnoliopsida</taxon>
        <taxon>eudicotyledons</taxon>
        <taxon>Gunneridae</taxon>
        <taxon>Pentapetalae</taxon>
        <taxon>rosids</taxon>
        <taxon>fabids</taxon>
        <taxon>Malpighiales</taxon>
        <taxon>Erythroxylaceae</taxon>
        <taxon>Erythroxylum</taxon>
    </lineage>
</organism>
<dbReference type="AlphaFoldDB" id="A0AAV8U7Z9"/>
<dbReference type="Gene3D" id="2.60.40.2310">
    <property type="match status" value="1"/>
</dbReference>
<evidence type="ECO:0000313" key="16">
    <source>
        <dbReference type="Proteomes" id="UP001159364"/>
    </source>
</evidence>
<evidence type="ECO:0000259" key="13">
    <source>
        <dbReference type="Pfam" id="PF05922"/>
    </source>
</evidence>
<dbReference type="Proteomes" id="UP001159364">
    <property type="component" value="Linkage Group LG01"/>
</dbReference>
<keyword evidence="6 10" id="KW-0378">Hydrolase</keyword>
<evidence type="ECO:0000256" key="2">
    <source>
        <dbReference type="ARBA" id="ARBA00011073"/>
    </source>
</evidence>
<dbReference type="EMBL" id="JAIWQS010000001">
    <property type="protein sequence ID" value="KAJ8775405.1"/>
    <property type="molecule type" value="Genomic_DNA"/>
</dbReference>
<keyword evidence="5 11" id="KW-0732">Signal</keyword>
<keyword evidence="8" id="KW-0325">Glycoprotein</keyword>
<comment type="similarity">
    <text evidence="2 10">Belongs to the peptidase S8 family.</text>
</comment>
<dbReference type="CDD" id="cd02120">
    <property type="entry name" value="PA_subtilisin_like"/>
    <property type="match status" value="1"/>
</dbReference>
<dbReference type="InterPro" id="IPR034197">
    <property type="entry name" value="Peptidases_S8_3"/>
</dbReference>
<dbReference type="PROSITE" id="PS51892">
    <property type="entry name" value="SUBTILASE"/>
    <property type="match status" value="1"/>
</dbReference>
<evidence type="ECO:0000259" key="12">
    <source>
        <dbReference type="Pfam" id="PF00082"/>
    </source>
</evidence>
<dbReference type="InterPro" id="IPR036852">
    <property type="entry name" value="Peptidase_S8/S53_dom_sf"/>
</dbReference>
<dbReference type="GO" id="GO:0006508">
    <property type="term" value="P:proteolysis"/>
    <property type="evidence" value="ECO:0007669"/>
    <property type="project" value="UniProtKB-KW"/>
</dbReference>
<protein>
    <submittedName>
        <fullName evidence="15">Uncharacterized protein</fullName>
    </submittedName>
</protein>
<feature type="active site" description="Charge relay system" evidence="9 10">
    <location>
        <position position="219"/>
    </location>
</feature>
<dbReference type="PANTHER" id="PTHR10795">
    <property type="entry name" value="PROPROTEIN CONVERTASE SUBTILISIN/KEXIN"/>
    <property type="match status" value="1"/>
</dbReference>